<dbReference type="PANTHER" id="PTHR24006">
    <property type="entry name" value="UBIQUITIN CARBOXYL-TERMINAL HYDROLASE"/>
    <property type="match status" value="1"/>
</dbReference>
<evidence type="ECO:0000259" key="3">
    <source>
        <dbReference type="PROSITE" id="PS50235"/>
    </source>
</evidence>
<dbReference type="InterPro" id="IPR028889">
    <property type="entry name" value="USP"/>
</dbReference>
<sequence>MSSQFSESLTVNPHLVFDPKDTFAVLEQILPPDFPSLPIKSSYARDHILAIILGTFAVGAASFTAYKLFRFFRSLQITDQDLPMGLPNPRNFCYLNALLQAMSTNISLVRFLKKNAKLRRNKLLYCLVCLLKGLRCSSRYIAANKLDTVLRDVHVTLLAEMTSAKSWAIDEQQDAHELFNFFMDLACCRETGCTALRAGEGLISASQFMFPHYEKVVPRCFQRIQSVNSLNSYAIRSALRTEVFQQHLLVNQVTCTNCDYRSSPVLQPEAYITVFFDSASCSQLPLHTQSSRSRTKSHKQPLLASVPTLCECLAKQFGTSERLPDLRCPKCQTPSHLSKECPLGCCQQEHWIAHLPTCLVLHVQRTNWSGQGLAGPPGQLSGLSGSGTSFFLGGFGTKRSDYLSFPYRLNMAPFMLSERTRKQSSVNSQHPAGDNVGRGDSETDICQPNMYILRSVLVHQGESINCGHYITYRAWRRANSHSHRKKESLIFRACRGTISALHNFFSGMPYYSTSACSSWILTSDSHVHRVSTDEVRSSLAYLLFYERDTRHFRYRSTSSDSHRAPMNDSQPKPRSGLTTSTFDSLNSEPSGWDPSDEEKHPTSYDRGTDEEDADGDDYEDEEDDESDEVTDTEDEDFSGCTKADIIRAFALAASSL</sequence>
<name>A0AAV2TM39_CALDB</name>
<organism evidence="4 5">
    <name type="scientific">Calicophoron daubneyi</name>
    <name type="common">Rumen fluke</name>
    <name type="synonym">Paramphistomum daubneyi</name>
    <dbReference type="NCBI Taxonomy" id="300641"/>
    <lineage>
        <taxon>Eukaryota</taxon>
        <taxon>Metazoa</taxon>
        <taxon>Spiralia</taxon>
        <taxon>Lophotrochozoa</taxon>
        <taxon>Platyhelminthes</taxon>
        <taxon>Trematoda</taxon>
        <taxon>Digenea</taxon>
        <taxon>Plagiorchiida</taxon>
        <taxon>Pronocephalata</taxon>
        <taxon>Paramphistomoidea</taxon>
        <taxon>Paramphistomidae</taxon>
        <taxon>Calicophoron</taxon>
    </lineage>
</organism>
<protein>
    <recommendedName>
        <fullName evidence="3">USP domain-containing protein</fullName>
    </recommendedName>
</protein>
<dbReference type="InterPro" id="IPR018200">
    <property type="entry name" value="USP_CS"/>
</dbReference>
<dbReference type="Pfam" id="PF00443">
    <property type="entry name" value="UCH"/>
    <property type="match status" value="1"/>
</dbReference>
<feature type="region of interest" description="Disordered" evidence="1">
    <location>
        <begin position="556"/>
        <end position="641"/>
    </location>
</feature>
<evidence type="ECO:0000313" key="5">
    <source>
        <dbReference type="Proteomes" id="UP001497525"/>
    </source>
</evidence>
<gene>
    <name evidence="4" type="ORF">CDAUBV1_LOCUS12905</name>
</gene>
<keyword evidence="2" id="KW-0472">Membrane</keyword>
<dbReference type="GO" id="GO:0004843">
    <property type="term" value="F:cysteine-type deubiquitinase activity"/>
    <property type="evidence" value="ECO:0007669"/>
    <property type="project" value="InterPro"/>
</dbReference>
<keyword evidence="2" id="KW-0812">Transmembrane</keyword>
<dbReference type="Gene3D" id="3.90.70.10">
    <property type="entry name" value="Cysteine proteinases"/>
    <property type="match status" value="1"/>
</dbReference>
<dbReference type="InterPro" id="IPR001394">
    <property type="entry name" value="Peptidase_C19_UCH"/>
</dbReference>
<feature type="transmembrane region" description="Helical" evidence="2">
    <location>
        <begin position="48"/>
        <end position="72"/>
    </location>
</feature>
<proteinExistence type="predicted"/>
<dbReference type="EMBL" id="CAXLJL010000489">
    <property type="protein sequence ID" value="CAL5138308.1"/>
    <property type="molecule type" value="Genomic_DNA"/>
</dbReference>
<comment type="caution">
    <text evidence="4">The sequence shown here is derived from an EMBL/GenBank/DDBJ whole genome shotgun (WGS) entry which is preliminary data.</text>
</comment>
<feature type="region of interest" description="Disordered" evidence="1">
    <location>
        <begin position="420"/>
        <end position="441"/>
    </location>
</feature>
<dbReference type="AlphaFoldDB" id="A0AAV2TM39"/>
<dbReference type="GO" id="GO:0016579">
    <property type="term" value="P:protein deubiquitination"/>
    <property type="evidence" value="ECO:0007669"/>
    <property type="project" value="InterPro"/>
</dbReference>
<feature type="compositionally biased region" description="Polar residues" evidence="1">
    <location>
        <begin position="567"/>
        <end position="589"/>
    </location>
</feature>
<dbReference type="PROSITE" id="PS50235">
    <property type="entry name" value="USP_3"/>
    <property type="match status" value="1"/>
</dbReference>
<feature type="domain" description="USP" evidence="3">
    <location>
        <begin position="84"/>
        <end position="548"/>
    </location>
</feature>
<evidence type="ECO:0000313" key="4">
    <source>
        <dbReference type="EMBL" id="CAL5138308.1"/>
    </source>
</evidence>
<accession>A0AAV2TM39</accession>
<reference evidence="4" key="1">
    <citation type="submission" date="2024-06" db="EMBL/GenBank/DDBJ databases">
        <authorList>
            <person name="Liu X."/>
            <person name="Lenzi L."/>
            <person name="Haldenby T S."/>
            <person name="Uol C."/>
        </authorList>
    </citation>
    <scope>NUCLEOTIDE SEQUENCE</scope>
</reference>
<dbReference type="SUPFAM" id="SSF54001">
    <property type="entry name" value="Cysteine proteinases"/>
    <property type="match status" value="1"/>
</dbReference>
<evidence type="ECO:0000256" key="2">
    <source>
        <dbReference type="SAM" id="Phobius"/>
    </source>
</evidence>
<dbReference type="Proteomes" id="UP001497525">
    <property type="component" value="Unassembled WGS sequence"/>
</dbReference>
<keyword evidence="2" id="KW-1133">Transmembrane helix</keyword>
<evidence type="ECO:0000256" key="1">
    <source>
        <dbReference type="SAM" id="MobiDB-lite"/>
    </source>
</evidence>
<dbReference type="PROSITE" id="PS00973">
    <property type="entry name" value="USP_2"/>
    <property type="match status" value="1"/>
</dbReference>
<feature type="compositionally biased region" description="Acidic residues" evidence="1">
    <location>
        <begin position="608"/>
        <end position="637"/>
    </location>
</feature>
<dbReference type="InterPro" id="IPR038765">
    <property type="entry name" value="Papain-like_cys_pep_sf"/>
</dbReference>
<dbReference type="InterPro" id="IPR050164">
    <property type="entry name" value="Peptidase_C19"/>
</dbReference>
<dbReference type="GO" id="GO:0005829">
    <property type="term" value="C:cytosol"/>
    <property type="evidence" value="ECO:0007669"/>
    <property type="project" value="TreeGrafter"/>
</dbReference>
<dbReference type="GO" id="GO:0005634">
    <property type="term" value="C:nucleus"/>
    <property type="evidence" value="ECO:0007669"/>
    <property type="project" value="TreeGrafter"/>
</dbReference>
<dbReference type="CDD" id="cd02257">
    <property type="entry name" value="Peptidase_C19"/>
    <property type="match status" value="1"/>
</dbReference>
<feature type="compositionally biased region" description="Basic and acidic residues" evidence="1">
    <location>
        <begin position="597"/>
        <end position="607"/>
    </location>
</feature>